<proteinExistence type="predicted"/>
<name>X1FJJ4_9ZZZZ</name>
<comment type="caution">
    <text evidence="1">The sequence shown here is derived from an EMBL/GenBank/DDBJ whole genome shotgun (WGS) entry which is preliminary data.</text>
</comment>
<dbReference type="EMBL" id="BARU01009086">
    <property type="protein sequence ID" value="GAH32695.1"/>
    <property type="molecule type" value="Genomic_DNA"/>
</dbReference>
<protein>
    <submittedName>
        <fullName evidence="1">Uncharacterized protein</fullName>
    </submittedName>
</protein>
<reference evidence="1" key="1">
    <citation type="journal article" date="2014" name="Front. Microbiol.">
        <title>High frequency of phylogenetically diverse reductive dehalogenase-homologous genes in deep subseafloor sedimentary metagenomes.</title>
        <authorList>
            <person name="Kawai M."/>
            <person name="Futagami T."/>
            <person name="Toyoda A."/>
            <person name="Takaki Y."/>
            <person name="Nishi S."/>
            <person name="Hori S."/>
            <person name="Arai W."/>
            <person name="Tsubouchi T."/>
            <person name="Morono Y."/>
            <person name="Uchiyama I."/>
            <person name="Ito T."/>
            <person name="Fujiyama A."/>
            <person name="Inagaki F."/>
            <person name="Takami H."/>
        </authorList>
    </citation>
    <scope>NUCLEOTIDE SEQUENCE</scope>
    <source>
        <strain evidence="1">Expedition CK06-06</strain>
    </source>
</reference>
<dbReference type="AlphaFoldDB" id="X1FJJ4"/>
<sequence>HRELSYSKLKSKGYQEERGLDFLRKALSSHSNRVKLFLDKEEMEEWLRRSEC</sequence>
<accession>X1FJJ4</accession>
<evidence type="ECO:0000313" key="1">
    <source>
        <dbReference type="EMBL" id="GAH32695.1"/>
    </source>
</evidence>
<feature type="non-terminal residue" evidence="1">
    <location>
        <position position="1"/>
    </location>
</feature>
<gene>
    <name evidence="1" type="ORF">S03H2_17592</name>
</gene>
<organism evidence="1">
    <name type="scientific">marine sediment metagenome</name>
    <dbReference type="NCBI Taxonomy" id="412755"/>
    <lineage>
        <taxon>unclassified sequences</taxon>
        <taxon>metagenomes</taxon>
        <taxon>ecological metagenomes</taxon>
    </lineage>
</organism>